<evidence type="ECO:0000256" key="2">
    <source>
        <dbReference type="SAM" id="Phobius"/>
    </source>
</evidence>
<evidence type="ECO:0000313" key="4">
    <source>
        <dbReference type="Proteomes" id="UP000182658"/>
    </source>
</evidence>
<feature type="region of interest" description="Disordered" evidence="1">
    <location>
        <begin position="22"/>
        <end position="67"/>
    </location>
</feature>
<organism evidence="3 4">
    <name type="scientific">Coniochaeta ligniaria NRRL 30616</name>
    <dbReference type="NCBI Taxonomy" id="1408157"/>
    <lineage>
        <taxon>Eukaryota</taxon>
        <taxon>Fungi</taxon>
        <taxon>Dikarya</taxon>
        <taxon>Ascomycota</taxon>
        <taxon>Pezizomycotina</taxon>
        <taxon>Sordariomycetes</taxon>
        <taxon>Sordariomycetidae</taxon>
        <taxon>Coniochaetales</taxon>
        <taxon>Coniochaetaceae</taxon>
        <taxon>Coniochaeta</taxon>
    </lineage>
</organism>
<feature type="compositionally biased region" description="Polar residues" evidence="1">
    <location>
        <begin position="58"/>
        <end position="67"/>
    </location>
</feature>
<dbReference type="AlphaFoldDB" id="A0A1J7JJP4"/>
<proteinExistence type="predicted"/>
<dbReference type="InParanoid" id="A0A1J7JJP4"/>
<keyword evidence="2" id="KW-0812">Transmembrane</keyword>
<gene>
    <name evidence="3" type="ORF">CONLIGDRAFT_716274</name>
</gene>
<feature type="compositionally biased region" description="Basic and acidic residues" evidence="1">
    <location>
        <begin position="37"/>
        <end position="57"/>
    </location>
</feature>
<feature type="compositionally biased region" description="Polar residues" evidence="1">
    <location>
        <begin position="25"/>
        <end position="35"/>
    </location>
</feature>
<dbReference type="Proteomes" id="UP000182658">
    <property type="component" value="Unassembled WGS sequence"/>
</dbReference>
<keyword evidence="4" id="KW-1185">Reference proteome</keyword>
<keyword evidence="2" id="KW-0472">Membrane</keyword>
<feature type="transmembrane region" description="Helical" evidence="2">
    <location>
        <begin position="75"/>
        <end position="93"/>
    </location>
</feature>
<dbReference type="OrthoDB" id="10453152at2759"/>
<name>A0A1J7JJP4_9PEZI</name>
<keyword evidence="2" id="KW-1133">Transmembrane helix</keyword>
<reference evidence="3 4" key="1">
    <citation type="submission" date="2016-10" db="EMBL/GenBank/DDBJ databases">
        <title>Draft genome sequence of Coniochaeta ligniaria NRRL30616, a lignocellulolytic fungus for bioabatement of inhibitors in plant biomass hydrolysates.</title>
        <authorList>
            <consortium name="DOE Joint Genome Institute"/>
            <person name="Jimenez D.J."/>
            <person name="Hector R.E."/>
            <person name="Riley R."/>
            <person name="Sun H."/>
            <person name="Grigoriev I.V."/>
            <person name="Van Elsas J.D."/>
            <person name="Nichols N.N."/>
        </authorList>
    </citation>
    <scope>NUCLEOTIDE SEQUENCE [LARGE SCALE GENOMIC DNA]</scope>
    <source>
        <strain evidence="3 4">NRRL 30616</strain>
    </source>
</reference>
<dbReference type="EMBL" id="KV875099">
    <property type="protein sequence ID" value="OIW27874.1"/>
    <property type="molecule type" value="Genomic_DNA"/>
</dbReference>
<feature type="region of interest" description="Disordered" evidence="1">
    <location>
        <begin position="101"/>
        <end position="131"/>
    </location>
</feature>
<feature type="compositionally biased region" description="Basic and acidic residues" evidence="1">
    <location>
        <begin position="104"/>
        <end position="131"/>
    </location>
</feature>
<accession>A0A1J7JJP4</accession>
<sequence length="131" mass="14355">MPSIRAPVLRTALQPSARFLPRTQPFLTQIRQDSTNPDDKRTTGYRLDGSRKPEDKGTTTGYRLDGTSSLKNNRGIMYIAGIAAILGGVYFVGVGKPDAAAESGLKREPDNIRHRTGSDRQRVGGPERSEK</sequence>
<protein>
    <submittedName>
        <fullName evidence="3">Uncharacterized protein</fullName>
    </submittedName>
</protein>
<evidence type="ECO:0000256" key="1">
    <source>
        <dbReference type="SAM" id="MobiDB-lite"/>
    </source>
</evidence>
<evidence type="ECO:0000313" key="3">
    <source>
        <dbReference type="EMBL" id="OIW27874.1"/>
    </source>
</evidence>